<comment type="caution">
    <text evidence="1">The sequence shown here is derived from an EMBL/GenBank/DDBJ whole genome shotgun (WGS) entry which is preliminary data.</text>
</comment>
<dbReference type="STRING" id="137246.A0A401TK02"/>
<sequence>MMMTNLPGVPVEQVFPVLVRSLPLKEDLEENLTVMNCITFMYKNNPKQ</sequence>
<name>A0A401TK02_CHIPU</name>
<gene>
    <name evidence="1" type="ORF">chiPu_0026899</name>
</gene>
<accession>A0A401TK02</accession>
<dbReference type="OrthoDB" id="7862313at2759"/>
<proteinExistence type="predicted"/>
<evidence type="ECO:0000313" key="1">
    <source>
        <dbReference type="EMBL" id="GCC42981.1"/>
    </source>
</evidence>
<feature type="non-terminal residue" evidence="1">
    <location>
        <position position="48"/>
    </location>
</feature>
<reference evidence="1 2" key="1">
    <citation type="journal article" date="2018" name="Nat. Ecol. Evol.">
        <title>Shark genomes provide insights into elasmobranch evolution and the origin of vertebrates.</title>
        <authorList>
            <person name="Hara Y"/>
            <person name="Yamaguchi K"/>
            <person name="Onimaru K"/>
            <person name="Kadota M"/>
            <person name="Koyanagi M"/>
            <person name="Keeley SD"/>
            <person name="Tatsumi K"/>
            <person name="Tanaka K"/>
            <person name="Motone F"/>
            <person name="Kageyama Y"/>
            <person name="Nozu R"/>
            <person name="Adachi N"/>
            <person name="Nishimura O"/>
            <person name="Nakagawa R"/>
            <person name="Tanegashima C"/>
            <person name="Kiyatake I"/>
            <person name="Matsumoto R"/>
            <person name="Murakumo K"/>
            <person name="Nishida K"/>
            <person name="Terakita A"/>
            <person name="Kuratani S"/>
            <person name="Sato K"/>
            <person name="Hyodo S Kuraku.S."/>
        </authorList>
    </citation>
    <scope>NUCLEOTIDE SEQUENCE [LARGE SCALE GENOMIC DNA]</scope>
</reference>
<organism evidence="1 2">
    <name type="scientific">Chiloscyllium punctatum</name>
    <name type="common">Brownbanded bambooshark</name>
    <name type="synonym">Hemiscyllium punctatum</name>
    <dbReference type="NCBI Taxonomy" id="137246"/>
    <lineage>
        <taxon>Eukaryota</taxon>
        <taxon>Metazoa</taxon>
        <taxon>Chordata</taxon>
        <taxon>Craniata</taxon>
        <taxon>Vertebrata</taxon>
        <taxon>Chondrichthyes</taxon>
        <taxon>Elasmobranchii</taxon>
        <taxon>Galeomorphii</taxon>
        <taxon>Galeoidea</taxon>
        <taxon>Orectolobiformes</taxon>
        <taxon>Hemiscylliidae</taxon>
        <taxon>Chiloscyllium</taxon>
    </lineage>
</organism>
<keyword evidence="2" id="KW-1185">Reference proteome</keyword>
<evidence type="ECO:0000313" key="2">
    <source>
        <dbReference type="Proteomes" id="UP000287033"/>
    </source>
</evidence>
<dbReference type="AlphaFoldDB" id="A0A401TK02"/>
<protein>
    <submittedName>
        <fullName evidence="1">Uncharacterized protein</fullName>
    </submittedName>
</protein>
<dbReference type="Proteomes" id="UP000287033">
    <property type="component" value="Unassembled WGS sequence"/>
</dbReference>
<dbReference type="EMBL" id="BEZZ01090108">
    <property type="protein sequence ID" value="GCC42981.1"/>
    <property type="molecule type" value="Genomic_DNA"/>
</dbReference>